<dbReference type="Proteomes" id="UP000322454">
    <property type="component" value="Unassembled WGS sequence"/>
</dbReference>
<evidence type="ECO:0000256" key="4">
    <source>
        <dbReference type="ARBA" id="ARBA00022723"/>
    </source>
</evidence>
<keyword evidence="9" id="KW-0238">DNA-binding</keyword>
<organism evidence="13 14">
    <name type="scientific">Candidatus Acidulodesulfobacterium acidiphilum</name>
    <dbReference type="NCBI Taxonomy" id="2597224"/>
    <lineage>
        <taxon>Bacteria</taxon>
        <taxon>Deltaproteobacteria</taxon>
        <taxon>Candidatus Acidulodesulfobacterales</taxon>
        <taxon>Candidatus Acidulodesulfobacterium</taxon>
    </lineage>
</organism>
<dbReference type="PRINTS" id="PR00696">
    <property type="entry name" value="RSOLVASERUVC"/>
</dbReference>
<comment type="caution">
    <text evidence="13">The sequence shown here is derived from an EMBL/GenBank/DDBJ whole genome shotgun (WGS) entry which is preliminary data.</text>
</comment>
<evidence type="ECO:0000256" key="5">
    <source>
        <dbReference type="ARBA" id="ARBA00022759"/>
    </source>
</evidence>
<keyword evidence="4" id="KW-0479">Metal-binding</keyword>
<dbReference type="NCBIfam" id="TIGR00228">
    <property type="entry name" value="ruvC"/>
    <property type="match status" value="1"/>
</dbReference>
<evidence type="ECO:0000256" key="7">
    <source>
        <dbReference type="ARBA" id="ARBA00022801"/>
    </source>
</evidence>
<keyword evidence="5" id="KW-0255">Endonuclease</keyword>
<name>A0A520XEW6_9DELT</name>
<keyword evidence="3" id="KW-0540">Nuclease</keyword>
<dbReference type="PANTHER" id="PTHR30194:SF3">
    <property type="entry name" value="CROSSOVER JUNCTION ENDODEOXYRIBONUCLEASE RUVC"/>
    <property type="match status" value="1"/>
</dbReference>
<dbReference type="GO" id="GO:0003677">
    <property type="term" value="F:DNA binding"/>
    <property type="evidence" value="ECO:0007669"/>
    <property type="project" value="UniProtKB-KW"/>
</dbReference>
<evidence type="ECO:0000256" key="2">
    <source>
        <dbReference type="ARBA" id="ARBA00022490"/>
    </source>
</evidence>
<evidence type="ECO:0000256" key="8">
    <source>
        <dbReference type="ARBA" id="ARBA00022842"/>
    </source>
</evidence>
<evidence type="ECO:0000313" key="13">
    <source>
        <dbReference type="EMBL" id="RZV39741.1"/>
    </source>
</evidence>
<evidence type="ECO:0000256" key="12">
    <source>
        <dbReference type="NCBIfam" id="TIGR00228"/>
    </source>
</evidence>
<dbReference type="InterPro" id="IPR002176">
    <property type="entry name" value="X-over_junc_endoDNase_RuvC"/>
</dbReference>
<dbReference type="InterPro" id="IPR012337">
    <property type="entry name" value="RNaseH-like_sf"/>
</dbReference>
<evidence type="ECO:0000256" key="11">
    <source>
        <dbReference type="ARBA" id="ARBA00023204"/>
    </source>
</evidence>
<dbReference type="GO" id="GO:0006310">
    <property type="term" value="P:DNA recombination"/>
    <property type="evidence" value="ECO:0007669"/>
    <property type="project" value="UniProtKB-UniRule"/>
</dbReference>
<keyword evidence="8" id="KW-0460">Magnesium</keyword>
<proteinExistence type="inferred from homology"/>
<dbReference type="GO" id="GO:0008821">
    <property type="term" value="F:crossover junction DNA endonuclease activity"/>
    <property type="evidence" value="ECO:0007669"/>
    <property type="project" value="UniProtKB-UniRule"/>
</dbReference>
<evidence type="ECO:0000256" key="10">
    <source>
        <dbReference type="ARBA" id="ARBA00023172"/>
    </source>
</evidence>
<dbReference type="SUPFAM" id="SSF53098">
    <property type="entry name" value="Ribonuclease H-like"/>
    <property type="match status" value="1"/>
</dbReference>
<dbReference type="EMBL" id="SHMQ01000006">
    <property type="protein sequence ID" value="RZV39741.1"/>
    <property type="molecule type" value="Genomic_DNA"/>
</dbReference>
<evidence type="ECO:0000256" key="3">
    <source>
        <dbReference type="ARBA" id="ARBA00022722"/>
    </source>
</evidence>
<reference evidence="13 14" key="1">
    <citation type="submission" date="2019-01" db="EMBL/GenBank/DDBJ databases">
        <title>Insights into ecological role of a new deltaproteobacterial order Candidatus Sinidesulfobacterales (Sva0485) by metagenomics and metatranscriptomics.</title>
        <authorList>
            <person name="Tan S."/>
            <person name="Liu J."/>
            <person name="Fang Y."/>
            <person name="Hedlund B."/>
            <person name="Lian Z.-H."/>
            <person name="Huang L.-Y."/>
            <person name="Li J.-T."/>
            <person name="Huang L.-N."/>
            <person name="Li W.-J."/>
            <person name="Jiang H.-C."/>
            <person name="Dong H.-L."/>
            <person name="Shu W.-S."/>
        </authorList>
    </citation>
    <scope>NUCLEOTIDE SEQUENCE [LARGE SCALE GENOMIC DNA]</scope>
    <source>
        <strain evidence="13">AP4</strain>
    </source>
</reference>
<evidence type="ECO:0000256" key="9">
    <source>
        <dbReference type="ARBA" id="ARBA00023125"/>
    </source>
</evidence>
<keyword evidence="7 13" id="KW-0378">Hydrolase</keyword>
<dbReference type="GO" id="GO:0006281">
    <property type="term" value="P:DNA repair"/>
    <property type="evidence" value="ECO:0007669"/>
    <property type="project" value="UniProtKB-KW"/>
</dbReference>
<dbReference type="InterPro" id="IPR036397">
    <property type="entry name" value="RNaseH_sf"/>
</dbReference>
<keyword evidence="10" id="KW-0233">DNA recombination</keyword>
<keyword evidence="6" id="KW-0227">DNA damage</keyword>
<keyword evidence="2" id="KW-0963">Cytoplasm</keyword>
<dbReference type="PANTHER" id="PTHR30194">
    <property type="entry name" value="CROSSOVER JUNCTION ENDODEOXYRIBONUCLEASE RUVC"/>
    <property type="match status" value="1"/>
</dbReference>
<dbReference type="GO" id="GO:0046872">
    <property type="term" value="F:metal ion binding"/>
    <property type="evidence" value="ECO:0007669"/>
    <property type="project" value="UniProtKB-KW"/>
</dbReference>
<keyword evidence="11" id="KW-0234">DNA repair</keyword>
<dbReference type="Pfam" id="PF02075">
    <property type="entry name" value="RuvC"/>
    <property type="match status" value="1"/>
</dbReference>
<dbReference type="AlphaFoldDB" id="A0A520XEW6"/>
<evidence type="ECO:0000256" key="1">
    <source>
        <dbReference type="ARBA" id="ARBA00009518"/>
    </source>
</evidence>
<accession>A0A520XEW6</accession>
<evidence type="ECO:0000313" key="14">
    <source>
        <dbReference type="Proteomes" id="UP000322454"/>
    </source>
</evidence>
<dbReference type="CDD" id="cd16962">
    <property type="entry name" value="RuvC"/>
    <property type="match status" value="1"/>
</dbReference>
<dbReference type="EC" id="3.1.21.10" evidence="12"/>
<gene>
    <name evidence="13" type="primary">ruvC</name>
    <name evidence="13" type="ORF">EVJ48_03380</name>
</gene>
<sequence length="173" mass="18823">MGYRILGVDPGSRFTGWAVLDLPSFGRPFELSSCGLIDVRNKTFPYNLSKLYSELKEIAVEYSPDIMSLESVFSGINPSSLIKLSQARGIICMLSSDLDIKLREYPPRFVKKSIAGSGSADKNRMKEALKVICSSSGAYGVSEFLSGKINDNISDALAIAICCATDMNNFINA</sequence>
<comment type="similarity">
    <text evidence="1">Belongs to the RuvC family.</text>
</comment>
<dbReference type="Gene3D" id="3.30.420.10">
    <property type="entry name" value="Ribonuclease H-like superfamily/Ribonuclease H"/>
    <property type="match status" value="1"/>
</dbReference>
<protein>
    <recommendedName>
        <fullName evidence="12">Crossover junction endodeoxyribonuclease RuvC</fullName>
        <ecNumber evidence="12">3.1.21.10</ecNumber>
    </recommendedName>
</protein>
<evidence type="ECO:0000256" key="6">
    <source>
        <dbReference type="ARBA" id="ARBA00022763"/>
    </source>
</evidence>